<dbReference type="EMBL" id="SSTM01000006">
    <property type="protein sequence ID" value="TJW09824.1"/>
    <property type="molecule type" value="Genomic_DNA"/>
</dbReference>
<dbReference type="Proteomes" id="UP000309454">
    <property type="component" value="Unassembled WGS sequence"/>
</dbReference>
<sequence length="679" mass="73433">MFDFFKRKNSGDNGSPKKEAAQSDKTTQEVLRSFMDSLLPDAVDTLLFRASMAGADDGSFSGFERYAARLLTEADGGRLRSVAVKSPLDLRWLNSTGMFWTNFNGQEVGEEGRRLVLRTESALSRLALVAQKMEQESGSRSVGSFTEAQLSAFDDEALRSVADAAGEFFNCSQESNDLLSFHGVTGERGGNWDLSTRFAKAAESVVLPYRLEYRFIADAQTSTISVKISLPCPEDFPHSRFDAAEGKWVDCTAELAAQAAAYALRLVVLVAACAFGCSIGISRVVVTGYDGSLEGTPLISMDFARMAFSLTALEAAKDGRLKGRPGAPQPAQLLGLLHCSNQAVQLGEDGRLQPIEPLEVELSVPAAPLTDDTRELPEELQGLFQATRACELDVISPQDQELLARYRAIMDERDDSLLLAAAQLEEIVAQTKEADDARLAQAREASAAPDKVKLLYCENVFCRFLTSLANPDPAVRFCRMSDVGYGARSALVDINRDMGDSESAESLCQEMLELAPTSTSPYMDLINTYANQENYEAVVEVCKKALEFAVVRSDISLLYYRLGYAFWRTGQYVPALAAYDRVAKDSPFASAMEDERNGVLNDMGGAPDGGYDGPAALRLAGVPLPPTDAAEHLVALAAITLCDKGFPAAAAPAATALGMFERNDILEATAASLKAWVAQ</sequence>
<protein>
    <submittedName>
        <fullName evidence="3">Tetratricopeptide repeat protein</fullName>
    </submittedName>
</protein>
<dbReference type="RefSeq" id="WP_136846089.1">
    <property type="nucleotide sequence ID" value="NZ_SSTM01000006.1"/>
</dbReference>
<dbReference type="PROSITE" id="PS50005">
    <property type="entry name" value="TPR"/>
    <property type="match status" value="1"/>
</dbReference>
<dbReference type="InterPro" id="IPR011990">
    <property type="entry name" value="TPR-like_helical_dom_sf"/>
</dbReference>
<dbReference type="SUPFAM" id="SSF48452">
    <property type="entry name" value="TPR-like"/>
    <property type="match status" value="1"/>
</dbReference>
<dbReference type="OrthoDB" id="3237872at2"/>
<evidence type="ECO:0000256" key="1">
    <source>
        <dbReference type="PROSITE-ProRule" id="PRU00339"/>
    </source>
</evidence>
<dbReference type="AlphaFoldDB" id="A0A4T9T6B9"/>
<evidence type="ECO:0000313" key="3">
    <source>
        <dbReference type="EMBL" id="TJW09824.1"/>
    </source>
</evidence>
<gene>
    <name evidence="3" type="ORF">E5982_08240</name>
</gene>
<dbReference type="InterPro" id="IPR019734">
    <property type="entry name" value="TPR_rpt"/>
</dbReference>
<dbReference type="Gene3D" id="1.25.40.10">
    <property type="entry name" value="Tetratricopeptide repeat domain"/>
    <property type="match status" value="1"/>
</dbReference>
<keyword evidence="4" id="KW-1185">Reference proteome</keyword>
<organism evidence="3 4">
    <name type="scientific">Parvibacter caecicola</name>
    <dbReference type="NCBI Taxonomy" id="747645"/>
    <lineage>
        <taxon>Bacteria</taxon>
        <taxon>Bacillati</taxon>
        <taxon>Actinomycetota</taxon>
        <taxon>Coriobacteriia</taxon>
        <taxon>Coriobacteriales</taxon>
        <taxon>Coriobacteriaceae</taxon>
        <taxon>Parvibacter</taxon>
    </lineage>
</organism>
<evidence type="ECO:0000313" key="4">
    <source>
        <dbReference type="Proteomes" id="UP000309454"/>
    </source>
</evidence>
<evidence type="ECO:0000256" key="2">
    <source>
        <dbReference type="SAM" id="MobiDB-lite"/>
    </source>
</evidence>
<feature type="region of interest" description="Disordered" evidence="2">
    <location>
        <begin position="1"/>
        <end position="26"/>
    </location>
</feature>
<proteinExistence type="predicted"/>
<keyword evidence="1" id="KW-0802">TPR repeat</keyword>
<comment type="caution">
    <text evidence="3">The sequence shown here is derived from an EMBL/GenBank/DDBJ whole genome shotgun (WGS) entry which is preliminary data.</text>
</comment>
<feature type="compositionally biased region" description="Basic and acidic residues" evidence="2">
    <location>
        <begin position="1"/>
        <end position="22"/>
    </location>
</feature>
<feature type="repeat" description="TPR" evidence="1">
    <location>
        <begin position="556"/>
        <end position="589"/>
    </location>
</feature>
<name>A0A4T9T6B9_9ACTN</name>
<accession>A0A4T9T6B9</accession>
<reference evidence="3 4" key="1">
    <citation type="submission" date="2019-04" db="EMBL/GenBank/DDBJ databases">
        <title>Microbes associate with the intestines of laboratory mice.</title>
        <authorList>
            <person name="Navarre W."/>
            <person name="Wong E."/>
            <person name="Huang K.C."/>
            <person name="Tropini C."/>
            <person name="Ng K."/>
            <person name="Yu B."/>
        </authorList>
    </citation>
    <scope>NUCLEOTIDE SEQUENCE [LARGE SCALE GENOMIC DNA]</scope>
    <source>
        <strain evidence="3 4">NM48_B13</strain>
    </source>
</reference>